<accession>A0A1M6LDJ0</accession>
<evidence type="ECO:0000256" key="1">
    <source>
        <dbReference type="ARBA" id="ARBA00004651"/>
    </source>
</evidence>
<keyword evidence="3" id="KW-0813">Transport</keyword>
<evidence type="ECO:0000256" key="8">
    <source>
        <dbReference type="SAM" id="Phobius"/>
    </source>
</evidence>
<keyword evidence="5 8" id="KW-0812">Transmembrane</keyword>
<dbReference type="OrthoDB" id="9793390at2"/>
<feature type="transmembrane region" description="Helical" evidence="8">
    <location>
        <begin position="308"/>
        <end position="341"/>
    </location>
</feature>
<keyword evidence="4" id="KW-1003">Cell membrane</keyword>
<comment type="subcellular location">
    <subcellularLocation>
        <location evidence="1">Cell membrane</location>
        <topology evidence="1">Multi-pass membrane protein</topology>
    </subcellularLocation>
</comment>
<feature type="transmembrane region" description="Helical" evidence="8">
    <location>
        <begin position="35"/>
        <end position="59"/>
    </location>
</feature>
<keyword evidence="6 8" id="KW-1133">Transmembrane helix</keyword>
<comment type="similarity">
    <text evidence="2">Belongs to the autoinducer-2 exporter (AI-2E) (TC 2.A.86) family.</text>
</comment>
<keyword evidence="7 8" id="KW-0472">Membrane</keyword>
<dbReference type="PANTHER" id="PTHR21716">
    <property type="entry name" value="TRANSMEMBRANE PROTEIN"/>
    <property type="match status" value="1"/>
</dbReference>
<dbReference type="EMBL" id="FRAI01000005">
    <property type="protein sequence ID" value="SHJ69273.1"/>
    <property type="molecule type" value="Genomic_DNA"/>
</dbReference>
<evidence type="ECO:0000256" key="5">
    <source>
        <dbReference type="ARBA" id="ARBA00022692"/>
    </source>
</evidence>
<organism evidence="9 10">
    <name type="scientific">Anaerobranca californiensis DSM 14826</name>
    <dbReference type="NCBI Taxonomy" id="1120989"/>
    <lineage>
        <taxon>Bacteria</taxon>
        <taxon>Bacillati</taxon>
        <taxon>Bacillota</taxon>
        <taxon>Clostridia</taxon>
        <taxon>Eubacteriales</taxon>
        <taxon>Proteinivoracaceae</taxon>
        <taxon>Anaerobranca</taxon>
    </lineage>
</organism>
<evidence type="ECO:0000256" key="6">
    <source>
        <dbReference type="ARBA" id="ARBA00022989"/>
    </source>
</evidence>
<proteinExistence type="inferred from homology"/>
<gene>
    <name evidence="9" type="ORF">SAMN02745227_00472</name>
</gene>
<dbReference type="Pfam" id="PF01594">
    <property type="entry name" value="AI-2E_transport"/>
    <property type="match status" value="1"/>
</dbReference>
<evidence type="ECO:0000256" key="2">
    <source>
        <dbReference type="ARBA" id="ARBA00009773"/>
    </source>
</evidence>
<evidence type="ECO:0000256" key="7">
    <source>
        <dbReference type="ARBA" id="ARBA00023136"/>
    </source>
</evidence>
<evidence type="ECO:0000313" key="9">
    <source>
        <dbReference type="EMBL" id="SHJ69273.1"/>
    </source>
</evidence>
<feature type="transmembrane region" description="Helical" evidence="8">
    <location>
        <begin position="12"/>
        <end position="29"/>
    </location>
</feature>
<feature type="transmembrane region" description="Helical" evidence="8">
    <location>
        <begin position="218"/>
        <end position="247"/>
    </location>
</feature>
<evidence type="ECO:0000256" key="4">
    <source>
        <dbReference type="ARBA" id="ARBA00022475"/>
    </source>
</evidence>
<dbReference type="GO" id="GO:0005886">
    <property type="term" value="C:plasma membrane"/>
    <property type="evidence" value="ECO:0007669"/>
    <property type="project" value="UniProtKB-SubCell"/>
</dbReference>
<dbReference type="PANTHER" id="PTHR21716:SF53">
    <property type="entry name" value="PERMEASE PERM-RELATED"/>
    <property type="match status" value="1"/>
</dbReference>
<dbReference type="InterPro" id="IPR002549">
    <property type="entry name" value="AI-2E-like"/>
</dbReference>
<dbReference type="STRING" id="1120989.SAMN02745227_00472"/>
<feature type="transmembrane region" description="Helical" evidence="8">
    <location>
        <begin position="259"/>
        <end position="287"/>
    </location>
</feature>
<evidence type="ECO:0000256" key="3">
    <source>
        <dbReference type="ARBA" id="ARBA00022448"/>
    </source>
</evidence>
<evidence type="ECO:0000313" key="10">
    <source>
        <dbReference type="Proteomes" id="UP000243547"/>
    </source>
</evidence>
<dbReference type="GO" id="GO:0055085">
    <property type="term" value="P:transmembrane transport"/>
    <property type="evidence" value="ECO:0007669"/>
    <property type="project" value="TreeGrafter"/>
</dbReference>
<dbReference type="AlphaFoldDB" id="A0A1M6LDJ0"/>
<sequence length="356" mass="40503">MTLKEFFSNKYVKLILKLGIIIFSLIVLYTYRQQIISLVTPFVISYILAYLLNPIVVFLENRKIPRVLGVMIIYLVFFLLIFTAIARLIPIIYSEITRLESLVPEYSVRIREYIIEVNEQINRLELPESIQQGIQKNAKLLEEGIINFLKTIPQRGISAAVTTFQIFLVLVLTFYCLRDYYLIRDYLLRLISPKKQQKFIKVMGEIDESLGNYIRGQFLICSFIGVLTYLWLLIIGVDFALILGIIAGVTNIIPYFGPFIGAVPSVIVAMFTSPILALKVAIGITVIQQIESNLVSPQVLGKKMGMHPLLVIFSLLAGGKFFGIIGMIIGVPVMAIIRILVRNFLRHYLPEGMFKN</sequence>
<protein>
    <submittedName>
        <fullName evidence="9">Sporulation integral membrane protein YtvI</fullName>
    </submittedName>
</protein>
<reference evidence="10" key="1">
    <citation type="submission" date="2016-11" db="EMBL/GenBank/DDBJ databases">
        <authorList>
            <person name="Varghese N."/>
            <person name="Submissions S."/>
        </authorList>
    </citation>
    <scope>NUCLEOTIDE SEQUENCE [LARGE SCALE GENOMIC DNA]</scope>
    <source>
        <strain evidence="10">DSM 14826</strain>
    </source>
</reference>
<name>A0A1M6LDJ0_9FIRM</name>
<feature type="transmembrane region" description="Helical" evidence="8">
    <location>
        <begin position="157"/>
        <end position="177"/>
    </location>
</feature>
<feature type="transmembrane region" description="Helical" evidence="8">
    <location>
        <begin position="71"/>
        <end position="93"/>
    </location>
</feature>
<dbReference type="Proteomes" id="UP000243547">
    <property type="component" value="Unassembled WGS sequence"/>
</dbReference>
<dbReference type="RefSeq" id="WP_072905917.1">
    <property type="nucleotide sequence ID" value="NZ_FRAI01000005.1"/>
</dbReference>
<keyword evidence="10" id="KW-1185">Reference proteome</keyword>